<organism evidence="2 3">
    <name type="scientific">Paenibacillus allorhizoplanae</name>
    <dbReference type="NCBI Taxonomy" id="2905648"/>
    <lineage>
        <taxon>Bacteria</taxon>
        <taxon>Bacillati</taxon>
        <taxon>Bacillota</taxon>
        <taxon>Bacilli</taxon>
        <taxon>Bacillales</taxon>
        <taxon>Paenibacillaceae</taxon>
        <taxon>Paenibacillus</taxon>
    </lineage>
</organism>
<dbReference type="Pfam" id="PF07484">
    <property type="entry name" value="Collar"/>
    <property type="match status" value="2"/>
</dbReference>
<dbReference type="InterPro" id="IPR037053">
    <property type="entry name" value="Phage_tail_collar_dom_sf"/>
</dbReference>
<dbReference type="Proteomes" id="UP000838821">
    <property type="component" value="Unassembled WGS sequence"/>
</dbReference>
<keyword evidence="3" id="KW-1185">Reference proteome</keyword>
<sequence length="331" mass="35309">MAYVGEIRMFGGNFAPYGWMFCNGQILPISQYESLYSLIGSTYGGDGISTFALPNLQSRVPLHVGNEATFGEQGGVEEVTLTVNQIPAHSHAFGVSSKFGSTNTPEGTVLARSTLNQFTDSVGATQTTGILGSTGGSGAHSNIQPYLAINYIICVEGDYPSIEGGMYDEEYLAEIRWVAFNFVPRGWALCNGQTLPIAQNQALFALMGTTYGGNGQSTFALPNLQNRIPIHMGEGFTIGESGGEKIHTLTTNEMPAHMHSLSASLNTADSKNLANHTFAMTTTSSYGYIADNASNSSMVAYIGGGQPHENRQPFLCLNAIIATEGIFPSRN</sequence>
<feature type="domain" description="Phage tail collar" evidence="1">
    <location>
        <begin position="174"/>
        <end position="229"/>
    </location>
</feature>
<protein>
    <recommendedName>
        <fullName evidence="1">Phage tail collar domain-containing protein</fullName>
    </recommendedName>
</protein>
<evidence type="ECO:0000313" key="2">
    <source>
        <dbReference type="EMBL" id="CAH1214192.1"/>
    </source>
</evidence>
<proteinExistence type="predicted"/>
<evidence type="ECO:0000313" key="3">
    <source>
        <dbReference type="Proteomes" id="UP000838821"/>
    </source>
</evidence>
<dbReference type="EMBL" id="CAKMMW010000013">
    <property type="protein sequence ID" value="CAH1214192.1"/>
    <property type="molecule type" value="Genomic_DNA"/>
</dbReference>
<name>A0ABM9CIH5_9BACL</name>
<dbReference type="InterPro" id="IPR011083">
    <property type="entry name" value="Phage_tail_collar_dom"/>
</dbReference>
<gene>
    <name evidence="2" type="ORF">PAECIP111891_04052</name>
</gene>
<dbReference type="SUPFAM" id="SSF88874">
    <property type="entry name" value="Receptor-binding domain of short tail fibre protein gp12"/>
    <property type="match status" value="2"/>
</dbReference>
<dbReference type="RefSeq" id="WP_236290013.1">
    <property type="nucleotide sequence ID" value="NZ_CAKMMW010000013.1"/>
</dbReference>
<reference evidence="2" key="1">
    <citation type="submission" date="2022-01" db="EMBL/GenBank/DDBJ databases">
        <authorList>
            <person name="Criscuolo A."/>
        </authorList>
    </citation>
    <scope>NUCLEOTIDE SEQUENCE</scope>
    <source>
        <strain evidence="2">CIP111891</strain>
    </source>
</reference>
<comment type="caution">
    <text evidence="2">The sequence shown here is derived from an EMBL/GenBank/DDBJ whole genome shotgun (WGS) entry which is preliminary data.</text>
</comment>
<feature type="domain" description="Phage tail collar" evidence="1">
    <location>
        <begin position="5"/>
        <end position="61"/>
    </location>
</feature>
<evidence type="ECO:0000259" key="1">
    <source>
        <dbReference type="Pfam" id="PF07484"/>
    </source>
</evidence>
<dbReference type="Gene3D" id="3.90.1340.10">
    <property type="entry name" value="Phage tail collar domain"/>
    <property type="match status" value="2"/>
</dbReference>
<accession>A0ABM9CIH5</accession>